<feature type="transmembrane region" description="Helical" evidence="2">
    <location>
        <begin position="87"/>
        <end position="109"/>
    </location>
</feature>
<name>C7NME5_HALUD</name>
<evidence type="ECO:0000313" key="4">
    <source>
        <dbReference type="EMBL" id="ACV12584.1"/>
    </source>
</evidence>
<feature type="compositionally biased region" description="Acidic residues" evidence="1">
    <location>
        <begin position="169"/>
        <end position="182"/>
    </location>
</feature>
<protein>
    <recommendedName>
        <fullName evidence="3">Protein-glutamine gamma-glutamyltransferase-like C-terminal domain-containing protein</fullName>
    </recommendedName>
</protein>
<dbReference type="Proteomes" id="UP000002071">
    <property type="component" value="Chromosome"/>
</dbReference>
<keyword evidence="5" id="KW-1185">Reference proteome</keyword>
<dbReference type="Pfam" id="PF13559">
    <property type="entry name" value="DUF4129"/>
    <property type="match status" value="1"/>
</dbReference>
<evidence type="ECO:0000313" key="5">
    <source>
        <dbReference type="Proteomes" id="UP000002071"/>
    </source>
</evidence>
<keyword evidence="2" id="KW-0812">Transmembrane</keyword>
<accession>C7NME5</accession>
<keyword evidence="2" id="KW-0472">Membrane</keyword>
<gene>
    <name evidence="4" type="ordered locus">Huta_2418</name>
</gene>
<dbReference type="STRING" id="519442.Huta_2418"/>
<feature type="region of interest" description="Disordered" evidence="1">
    <location>
        <begin position="167"/>
        <end position="187"/>
    </location>
</feature>
<evidence type="ECO:0000259" key="3">
    <source>
        <dbReference type="Pfam" id="PF13559"/>
    </source>
</evidence>
<reference evidence="4 5" key="1">
    <citation type="journal article" date="2009" name="Stand. Genomic Sci.">
        <title>Complete genome sequence of Halorhabdus utahensis type strain (AX-2).</title>
        <authorList>
            <person name="Anderson I."/>
            <person name="Tindall B.J."/>
            <person name="Pomrenke H."/>
            <person name="Goker M."/>
            <person name="Lapidus A."/>
            <person name="Nolan M."/>
            <person name="Copeland A."/>
            <person name="Glavina Del Rio T."/>
            <person name="Chen F."/>
            <person name="Tice H."/>
            <person name="Cheng J.F."/>
            <person name="Lucas S."/>
            <person name="Chertkov O."/>
            <person name="Bruce D."/>
            <person name="Brettin T."/>
            <person name="Detter J.C."/>
            <person name="Han C."/>
            <person name="Goodwin L."/>
            <person name="Land M."/>
            <person name="Hauser L."/>
            <person name="Chang Y.J."/>
            <person name="Jeffries C.D."/>
            <person name="Pitluck S."/>
            <person name="Pati A."/>
            <person name="Mavromatis K."/>
            <person name="Ivanova N."/>
            <person name="Ovchinnikova G."/>
            <person name="Chen A."/>
            <person name="Palaniappan K."/>
            <person name="Chain P."/>
            <person name="Rohde M."/>
            <person name="Bristow J."/>
            <person name="Eisen J.A."/>
            <person name="Markowitz V."/>
            <person name="Hugenholtz P."/>
            <person name="Kyrpides N.C."/>
            <person name="Klenk H.P."/>
        </authorList>
    </citation>
    <scope>NUCLEOTIDE SEQUENCE [LARGE SCALE GENOMIC DNA]</scope>
    <source>
        <strain evidence="5">DSM 12940 / JCM 11049 / AX-2</strain>
    </source>
</reference>
<proteinExistence type="predicted"/>
<feature type="domain" description="Protein-glutamine gamma-glutamyltransferase-like C-terminal" evidence="3">
    <location>
        <begin position="212"/>
        <end position="279"/>
    </location>
</feature>
<dbReference type="eggNOG" id="arCOG02170">
    <property type="taxonomic scope" value="Archaea"/>
</dbReference>
<evidence type="ECO:0000256" key="1">
    <source>
        <dbReference type="SAM" id="MobiDB-lite"/>
    </source>
</evidence>
<dbReference type="HOGENOM" id="CLU_078700_0_0_2"/>
<feature type="transmembrane region" description="Helical" evidence="2">
    <location>
        <begin position="59"/>
        <end position="80"/>
    </location>
</feature>
<organism evidence="4 5">
    <name type="scientific">Halorhabdus utahensis (strain DSM 12940 / JCM 11049 / AX-2)</name>
    <dbReference type="NCBI Taxonomy" id="519442"/>
    <lineage>
        <taxon>Archaea</taxon>
        <taxon>Methanobacteriati</taxon>
        <taxon>Methanobacteriota</taxon>
        <taxon>Stenosarchaea group</taxon>
        <taxon>Halobacteria</taxon>
        <taxon>Halobacteriales</taxon>
        <taxon>Haloarculaceae</taxon>
        <taxon>Halorhabdus</taxon>
    </lineage>
</organism>
<keyword evidence="2" id="KW-1133">Transmembrane helix</keyword>
<dbReference type="AlphaFoldDB" id="C7NME5"/>
<evidence type="ECO:0000256" key="2">
    <source>
        <dbReference type="SAM" id="Phobius"/>
    </source>
</evidence>
<sequence length="290" mass="29577">MIVGVLGALALAFAAATLTSPAAQGGGSLVSTGDGSPALFQPDETLDPDPGPLPEPGPVLQAILVGLFVFTGLVSVYLLSIRDLVNIVIAVFVAGLGFWLLMALLSALVGPSGDIGSGEDTGAGLPSGSGGFGPLTGEAAPTSPLLLGAIGVVAVLALVILFGLSTDEPSPEQESEPDDEVPPETLTPVGAAAGRAADKLADQTTSTSNAVYRAWVDMTEALDVQNRQSTTPGEFAEAAIEAGMKPRDVEALTQLFEDVRYGDAAVSDERERQATDALRRIESTYAGDET</sequence>
<dbReference type="InterPro" id="IPR025403">
    <property type="entry name" value="TgpA-like_C"/>
</dbReference>
<feature type="transmembrane region" description="Helical" evidence="2">
    <location>
        <begin position="145"/>
        <end position="164"/>
    </location>
</feature>
<dbReference type="KEGG" id="hut:Huta_2418"/>
<dbReference type="EMBL" id="CP001687">
    <property type="protein sequence ID" value="ACV12584.1"/>
    <property type="molecule type" value="Genomic_DNA"/>
</dbReference>